<proteinExistence type="predicted"/>
<evidence type="ECO:0000313" key="1">
    <source>
        <dbReference type="EMBL" id="KAK3730302.1"/>
    </source>
</evidence>
<sequence>MNKLLIPFTVGCACLKIIERNEQLAVYFNHGTNQARNFSHRSSSLDAALSFSVGMLDQIGRQHALVMFSRSELLITYHSARSVNSSLGNEAGVGNQKEALDVRNTRVYTLATFVVTRTTDDLRQLGSYSRGHQWG</sequence>
<name>A0AAE1CRV0_9GAST</name>
<accession>A0AAE1CRV0</accession>
<keyword evidence="2" id="KW-1185">Reference proteome</keyword>
<organism evidence="1 2">
    <name type="scientific">Elysia crispata</name>
    <name type="common">lettuce slug</name>
    <dbReference type="NCBI Taxonomy" id="231223"/>
    <lineage>
        <taxon>Eukaryota</taxon>
        <taxon>Metazoa</taxon>
        <taxon>Spiralia</taxon>
        <taxon>Lophotrochozoa</taxon>
        <taxon>Mollusca</taxon>
        <taxon>Gastropoda</taxon>
        <taxon>Heterobranchia</taxon>
        <taxon>Euthyneura</taxon>
        <taxon>Panpulmonata</taxon>
        <taxon>Sacoglossa</taxon>
        <taxon>Placobranchoidea</taxon>
        <taxon>Plakobranchidae</taxon>
        <taxon>Elysia</taxon>
    </lineage>
</organism>
<reference evidence="1" key="1">
    <citation type="journal article" date="2023" name="G3 (Bethesda)">
        <title>A reference genome for the long-term kleptoplast-retaining sea slug Elysia crispata morphotype clarki.</title>
        <authorList>
            <person name="Eastman K.E."/>
            <person name="Pendleton A.L."/>
            <person name="Shaikh M.A."/>
            <person name="Suttiyut T."/>
            <person name="Ogas R."/>
            <person name="Tomko P."/>
            <person name="Gavelis G."/>
            <person name="Widhalm J.R."/>
            <person name="Wisecaver J.H."/>
        </authorList>
    </citation>
    <scope>NUCLEOTIDE SEQUENCE</scope>
    <source>
        <strain evidence="1">ECLA1</strain>
    </source>
</reference>
<protein>
    <submittedName>
        <fullName evidence="1">Uncharacterized protein</fullName>
    </submittedName>
</protein>
<dbReference type="AlphaFoldDB" id="A0AAE1CRV0"/>
<gene>
    <name evidence="1" type="ORF">RRG08_013597</name>
</gene>
<comment type="caution">
    <text evidence="1">The sequence shown here is derived from an EMBL/GenBank/DDBJ whole genome shotgun (WGS) entry which is preliminary data.</text>
</comment>
<dbReference type="Proteomes" id="UP001283361">
    <property type="component" value="Unassembled WGS sequence"/>
</dbReference>
<dbReference type="EMBL" id="JAWDGP010007084">
    <property type="protein sequence ID" value="KAK3730302.1"/>
    <property type="molecule type" value="Genomic_DNA"/>
</dbReference>
<evidence type="ECO:0000313" key="2">
    <source>
        <dbReference type="Proteomes" id="UP001283361"/>
    </source>
</evidence>